<proteinExistence type="predicted"/>
<feature type="coiled-coil region" evidence="1">
    <location>
        <begin position="112"/>
        <end position="263"/>
    </location>
</feature>
<dbReference type="OrthoDB" id="5982311at2759"/>
<sequence length="341" mass="41110">MSQAHYEAVRFSTDRPFTTGGSRRCFLPIRMRQQPAPLDTKVSHRFYHPKEELVQQVTHEHILTIGDELLYQMEVSNERRIQQTYQQLVDAERRRLENEYRLKTDEITRHWKAQMDEERRRLKKEFDDILADYERLRREKNRAEEEALIQRMRKECEEALARQWKLANEQLAIAVKQAEDRLRSLLELEFLEEKKRFAQELIAKKDAEYAERELKALEKLRAQLTKEHTQDIEAINQRHAEQVAELNNKIKLAEERYRREFSSRARLESDFRLLQTDYKRFMDNSNVFHSDYMLKLYHIGEQVGDAKFEKVLDRILNESNIQMVPTKPMIPQVRKPKQPLK</sequence>
<dbReference type="EMBL" id="CAJNOJ010000052">
    <property type="protein sequence ID" value="CAF0968831.1"/>
    <property type="molecule type" value="Genomic_DNA"/>
</dbReference>
<dbReference type="Proteomes" id="UP000663852">
    <property type="component" value="Unassembled WGS sequence"/>
</dbReference>
<dbReference type="Proteomes" id="UP000663828">
    <property type="component" value="Unassembled WGS sequence"/>
</dbReference>
<evidence type="ECO:0000256" key="1">
    <source>
        <dbReference type="SAM" id="Coils"/>
    </source>
</evidence>
<keyword evidence="1" id="KW-0175">Coiled coil</keyword>
<gene>
    <name evidence="3" type="ORF">EDS130_LOCUS13261</name>
    <name evidence="2" type="ORF">XAT740_LOCUS2952</name>
</gene>
<dbReference type="AlphaFoldDB" id="A0A814EFK4"/>
<reference evidence="3" key="1">
    <citation type="submission" date="2021-02" db="EMBL/GenBank/DDBJ databases">
        <authorList>
            <person name="Nowell W R."/>
        </authorList>
    </citation>
    <scope>NUCLEOTIDE SEQUENCE</scope>
</reference>
<keyword evidence="4" id="KW-1185">Reference proteome</keyword>
<evidence type="ECO:0000313" key="3">
    <source>
        <dbReference type="EMBL" id="CAF0968831.1"/>
    </source>
</evidence>
<accession>A0A814EFK4</accession>
<comment type="caution">
    <text evidence="3">The sequence shown here is derived from an EMBL/GenBank/DDBJ whole genome shotgun (WGS) entry which is preliminary data.</text>
</comment>
<evidence type="ECO:0000313" key="4">
    <source>
        <dbReference type="Proteomes" id="UP000663828"/>
    </source>
</evidence>
<organism evidence="3 5">
    <name type="scientific">Adineta ricciae</name>
    <name type="common">Rotifer</name>
    <dbReference type="NCBI Taxonomy" id="249248"/>
    <lineage>
        <taxon>Eukaryota</taxon>
        <taxon>Metazoa</taxon>
        <taxon>Spiralia</taxon>
        <taxon>Gnathifera</taxon>
        <taxon>Rotifera</taxon>
        <taxon>Eurotatoria</taxon>
        <taxon>Bdelloidea</taxon>
        <taxon>Adinetida</taxon>
        <taxon>Adinetidae</taxon>
        <taxon>Adineta</taxon>
    </lineage>
</organism>
<protein>
    <submittedName>
        <fullName evidence="3">Uncharacterized protein</fullName>
    </submittedName>
</protein>
<evidence type="ECO:0000313" key="2">
    <source>
        <dbReference type="EMBL" id="CAF0800540.1"/>
    </source>
</evidence>
<dbReference type="EMBL" id="CAJNOR010000109">
    <property type="protein sequence ID" value="CAF0800540.1"/>
    <property type="molecule type" value="Genomic_DNA"/>
</dbReference>
<name>A0A814EFK4_ADIRI</name>
<evidence type="ECO:0000313" key="5">
    <source>
        <dbReference type="Proteomes" id="UP000663852"/>
    </source>
</evidence>